<dbReference type="PROSITE" id="PS50943">
    <property type="entry name" value="HTH_CROC1"/>
    <property type="match status" value="1"/>
</dbReference>
<dbReference type="Gene3D" id="1.10.260.40">
    <property type="entry name" value="lambda repressor-like DNA-binding domains"/>
    <property type="match status" value="1"/>
</dbReference>
<dbReference type="SUPFAM" id="SSF47413">
    <property type="entry name" value="lambda repressor-like DNA-binding domains"/>
    <property type="match status" value="1"/>
</dbReference>
<sequence>MTTVLKDDAYKRLKQEIDSRGIKTKFIANKIGISPSYLGQVLSGSRKLSTNVAVKASQVLDVPLSIFLNKS</sequence>
<comment type="caution">
    <text evidence="2">The sequence shown here is derived from an EMBL/GenBank/DDBJ whole genome shotgun (WGS) entry which is preliminary data.</text>
</comment>
<dbReference type="Proteomes" id="UP000460207">
    <property type="component" value="Unassembled WGS sequence"/>
</dbReference>
<dbReference type="SMART" id="SM00530">
    <property type="entry name" value="HTH_XRE"/>
    <property type="match status" value="1"/>
</dbReference>
<accession>A0A256V9G3</accession>
<dbReference type="CDD" id="cd00093">
    <property type="entry name" value="HTH_XRE"/>
    <property type="match status" value="1"/>
</dbReference>
<feature type="domain" description="HTH cro/C1-type" evidence="1">
    <location>
        <begin position="28"/>
        <end position="67"/>
    </location>
</feature>
<dbReference type="InterPro" id="IPR010982">
    <property type="entry name" value="Lambda_DNA-bd_dom_sf"/>
</dbReference>
<dbReference type="AlphaFoldDB" id="A0A256V9G3"/>
<dbReference type="EMBL" id="NGPX01000019">
    <property type="protein sequence ID" value="OYS94062.1"/>
    <property type="molecule type" value="Genomic_DNA"/>
</dbReference>
<dbReference type="GO" id="GO:0003677">
    <property type="term" value="F:DNA binding"/>
    <property type="evidence" value="ECO:0007669"/>
    <property type="project" value="InterPro"/>
</dbReference>
<dbReference type="Proteomes" id="UP000216681">
    <property type="component" value="Unassembled WGS sequence"/>
</dbReference>
<reference evidence="3 4" key="1">
    <citation type="submission" date="2017-05" db="EMBL/GenBank/DDBJ databases">
        <authorList>
            <person name="Lin X.B."/>
            <person name="Stothard P."/>
            <person name="Tasseva G."/>
            <person name="Walter J."/>
        </authorList>
    </citation>
    <scope>NUCLEOTIDE SEQUENCE [LARGE SCALE GENOMIC DNA]</scope>
    <source>
        <strain evidence="3 4">105n</strain>
    </source>
</reference>
<proteinExistence type="predicted"/>
<dbReference type="RefSeq" id="WP_094511762.1">
    <property type="nucleotide sequence ID" value="NZ_NGPU01000072.1"/>
</dbReference>
<protein>
    <submittedName>
        <fullName evidence="2">Helix-turn-helix domain-containing protein</fullName>
    </submittedName>
    <submittedName>
        <fullName evidence="3">Transcriptional regulator</fullName>
    </submittedName>
</protein>
<name>A0A256V9G3_LIMRT</name>
<reference evidence="2 5" key="3">
    <citation type="submission" date="2019-11" db="EMBL/GenBank/DDBJ databases">
        <title>Draft genome sequence of 12 host-associated Lactobacillus reuteri rodent strains.</title>
        <authorList>
            <person name="Zhang S."/>
            <person name="Ozcam M."/>
            <person name="Van Pijkeren J.P."/>
        </authorList>
    </citation>
    <scope>NUCLEOTIDE SEQUENCE [LARGE SCALE GENOMIC DNA]</scope>
    <source>
        <strain evidence="2 5">N4I</strain>
    </source>
</reference>
<evidence type="ECO:0000313" key="4">
    <source>
        <dbReference type="Proteomes" id="UP000216681"/>
    </source>
</evidence>
<reference evidence="3 4" key="2">
    <citation type="submission" date="2017-09" db="EMBL/GenBank/DDBJ databases">
        <title>Tripartite evolution among Lactobacillus johnsonii, Lactobacillus taiwanensis, Lactobacillus reuteri and their rodent host.</title>
        <authorList>
            <person name="Wang T."/>
            <person name="Knowles S."/>
            <person name="Cheng C."/>
        </authorList>
    </citation>
    <scope>NUCLEOTIDE SEQUENCE [LARGE SCALE GENOMIC DNA]</scope>
    <source>
        <strain evidence="3 4">105n</strain>
    </source>
</reference>
<evidence type="ECO:0000313" key="3">
    <source>
        <dbReference type="EMBL" id="OYS94062.1"/>
    </source>
</evidence>
<evidence type="ECO:0000259" key="1">
    <source>
        <dbReference type="PROSITE" id="PS50943"/>
    </source>
</evidence>
<dbReference type="InterPro" id="IPR001387">
    <property type="entry name" value="Cro/C1-type_HTH"/>
</dbReference>
<evidence type="ECO:0000313" key="5">
    <source>
        <dbReference type="Proteomes" id="UP000460207"/>
    </source>
</evidence>
<dbReference type="Pfam" id="PF01381">
    <property type="entry name" value="HTH_3"/>
    <property type="match status" value="1"/>
</dbReference>
<evidence type="ECO:0000313" key="2">
    <source>
        <dbReference type="EMBL" id="MRG89895.1"/>
    </source>
</evidence>
<organism evidence="2 5">
    <name type="scientific">Limosilactobacillus reuteri</name>
    <name type="common">Lactobacillus reuteri</name>
    <dbReference type="NCBI Taxonomy" id="1598"/>
    <lineage>
        <taxon>Bacteria</taxon>
        <taxon>Bacillati</taxon>
        <taxon>Bacillota</taxon>
        <taxon>Bacilli</taxon>
        <taxon>Lactobacillales</taxon>
        <taxon>Lactobacillaceae</taxon>
        <taxon>Limosilactobacillus</taxon>
    </lineage>
</organism>
<gene>
    <name evidence="3" type="ORF">CBG15_04805</name>
    <name evidence="2" type="ORF">GIX76_07850</name>
</gene>
<dbReference type="EMBL" id="WJND01000012">
    <property type="protein sequence ID" value="MRG89895.1"/>
    <property type="molecule type" value="Genomic_DNA"/>
</dbReference>